<dbReference type="RefSeq" id="WP_008275132.1">
    <property type="nucleotide sequence ID" value="NZ_AAXW01000011.1"/>
</dbReference>
<sequence>MITNLLESKESSLVQVKRIGYKNYQNLVFQINKIANCLETIIQNLTLGKSCYSDCSILEEYCQELLKDIDEKMIGDSVFDYHKILSLVFGIKVTLSEIHFADSAKTQSKLGINKSEELEANILTLKNNVQKIRTFSELLAVS</sequence>
<reference evidence="1 2" key="1">
    <citation type="submission" date="2007-03" db="EMBL/GenBank/DDBJ databases">
        <authorList>
            <person name="Stal L."/>
            <person name="Ferriera S."/>
            <person name="Johnson J."/>
            <person name="Kravitz S."/>
            <person name="Beeson K."/>
            <person name="Sutton G."/>
            <person name="Rogers Y.-H."/>
            <person name="Friedman R."/>
            <person name="Frazier M."/>
            <person name="Venter J.C."/>
        </authorList>
    </citation>
    <scope>NUCLEOTIDE SEQUENCE [LARGE SCALE GENOMIC DNA]</scope>
    <source>
        <strain evidence="1 2">CCY0110</strain>
    </source>
</reference>
<dbReference type="AlphaFoldDB" id="A3IP10"/>
<protein>
    <submittedName>
        <fullName evidence="1">Uncharacterized protein</fullName>
    </submittedName>
</protein>
<organism evidence="1 2">
    <name type="scientific">Crocosphaera chwakensis CCY0110</name>
    <dbReference type="NCBI Taxonomy" id="391612"/>
    <lineage>
        <taxon>Bacteria</taxon>
        <taxon>Bacillati</taxon>
        <taxon>Cyanobacteriota</taxon>
        <taxon>Cyanophyceae</taxon>
        <taxon>Oscillatoriophycideae</taxon>
        <taxon>Chroococcales</taxon>
        <taxon>Aphanothecaceae</taxon>
        <taxon>Crocosphaera</taxon>
        <taxon>Crocosphaera chwakensis</taxon>
    </lineage>
</organism>
<dbReference type="EMBL" id="AAXW01000011">
    <property type="protein sequence ID" value="EAZ91812.1"/>
    <property type="molecule type" value="Genomic_DNA"/>
</dbReference>
<keyword evidence="2" id="KW-1185">Reference proteome</keyword>
<proteinExistence type="predicted"/>
<dbReference type="Proteomes" id="UP000003781">
    <property type="component" value="Unassembled WGS sequence"/>
</dbReference>
<comment type="caution">
    <text evidence="1">The sequence shown here is derived from an EMBL/GenBank/DDBJ whole genome shotgun (WGS) entry which is preliminary data.</text>
</comment>
<evidence type="ECO:0000313" key="2">
    <source>
        <dbReference type="Proteomes" id="UP000003781"/>
    </source>
</evidence>
<name>A3IP10_9CHRO</name>
<evidence type="ECO:0000313" key="1">
    <source>
        <dbReference type="EMBL" id="EAZ91812.1"/>
    </source>
</evidence>
<accession>A3IP10</accession>
<gene>
    <name evidence="1" type="ORF">CY0110_07624</name>
</gene>
<dbReference type="OrthoDB" id="9887996at2"/>